<keyword evidence="2" id="KW-1185">Reference proteome</keyword>
<dbReference type="SUPFAM" id="SSF88713">
    <property type="entry name" value="Glycoside hydrolase/deacetylase"/>
    <property type="match status" value="1"/>
</dbReference>
<reference evidence="1 2" key="1">
    <citation type="submission" date="2020-08" db="EMBL/GenBank/DDBJ databases">
        <title>Genome public.</title>
        <authorList>
            <person name="Liu C."/>
            <person name="Sun Q."/>
        </authorList>
    </citation>
    <scope>NUCLEOTIDE SEQUENCE [LARGE SCALE GENOMIC DNA]</scope>
    <source>
        <strain evidence="1 2">NSJ-56</strain>
    </source>
</reference>
<gene>
    <name evidence="1" type="ORF">H8S64_02130</name>
</gene>
<evidence type="ECO:0000313" key="1">
    <source>
        <dbReference type="EMBL" id="MBC5619889.1"/>
    </source>
</evidence>
<protein>
    <recommendedName>
        <fullName evidence="3">Polysaccharide deacetylase</fullName>
    </recommendedName>
</protein>
<dbReference type="RefSeq" id="WP_186974762.1">
    <property type="nucleotide sequence ID" value="NZ_JACOOH010000001.1"/>
</dbReference>
<dbReference type="EMBL" id="JACOOH010000001">
    <property type="protein sequence ID" value="MBC5619889.1"/>
    <property type="molecule type" value="Genomic_DNA"/>
</dbReference>
<comment type="caution">
    <text evidence="1">The sequence shown here is derived from an EMBL/GenBank/DDBJ whole genome shotgun (WGS) entry which is preliminary data.</text>
</comment>
<evidence type="ECO:0000313" key="2">
    <source>
        <dbReference type="Proteomes" id="UP000646484"/>
    </source>
</evidence>
<evidence type="ECO:0008006" key="3">
    <source>
        <dbReference type="Google" id="ProtNLM"/>
    </source>
</evidence>
<organism evidence="1 2">
    <name type="scientific">Butyricimonas hominis</name>
    <dbReference type="NCBI Taxonomy" id="2763032"/>
    <lineage>
        <taxon>Bacteria</taxon>
        <taxon>Pseudomonadati</taxon>
        <taxon>Bacteroidota</taxon>
        <taxon>Bacteroidia</taxon>
        <taxon>Bacteroidales</taxon>
        <taxon>Odoribacteraceae</taxon>
        <taxon>Butyricimonas</taxon>
    </lineage>
</organism>
<dbReference type="Proteomes" id="UP000646484">
    <property type="component" value="Unassembled WGS sequence"/>
</dbReference>
<proteinExistence type="predicted"/>
<accession>A0ABR7CW67</accession>
<dbReference type="InterPro" id="IPR011330">
    <property type="entry name" value="Glyco_hydro/deAcase_b/a-brl"/>
</dbReference>
<sequence length="259" mass="30627">MDKPMNRWKRIYHKLFRQKDRIGEYEALLKRALENGYRVMSLLEWVREDYPSGHVLLLRHDVDIDSRGAERMFEVERRLGVHASYYFRHLTMKSSLVKRMLREGFDVGLHYETLALKMRYLQLKDKKEISSEILLSCQQQLAGEIQEFRKSFGSMTSLCSHGAAWNRKLGVPNHILVDDTFKKEHDILFEAYDEALRERITTYISDASVTDASVWRYGKSPVEAIEQGDSVILLLTHPEHWNHHFLSNVRKLWLSFLDR</sequence>
<name>A0ABR7CW67_9BACT</name>